<evidence type="ECO:0000313" key="3">
    <source>
        <dbReference type="Proteomes" id="UP000054321"/>
    </source>
</evidence>
<dbReference type="EMBL" id="KN832888">
    <property type="protein sequence ID" value="KIM94890.1"/>
    <property type="molecule type" value="Genomic_DNA"/>
</dbReference>
<name>A0A0C3GFJ6_OIDMZ</name>
<evidence type="ECO:0000313" key="2">
    <source>
        <dbReference type="EMBL" id="KIM94890.1"/>
    </source>
</evidence>
<dbReference type="HOGENOM" id="CLU_1434827_0_0_1"/>
<feature type="compositionally biased region" description="Basic and acidic residues" evidence="1">
    <location>
        <begin position="132"/>
        <end position="144"/>
    </location>
</feature>
<proteinExistence type="predicted"/>
<dbReference type="InParanoid" id="A0A0C3GFJ6"/>
<dbReference type="Proteomes" id="UP000054321">
    <property type="component" value="Unassembled WGS sequence"/>
</dbReference>
<accession>A0A0C3GFJ6</accession>
<dbReference type="AlphaFoldDB" id="A0A0C3GFJ6"/>
<reference evidence="2 3" key="1">
    <citation type="submission" date="2014-04" db="EMBL/GenBank/DDBJ databases">
        <authorList>
            <consortium name="DOE Joint Genome Institute"/>
            <person name="Kuo A."/>
            <person name="Martino E."/>
            <person name="Perotto S."/>
            <person name="Kohler A."/>
            <person name="Nagy L.G."/>
            <person name="Floudas D."/>
            <person name="Copeland A."/>
            <person name="Barry K.W."/>
            <person name="Cichocki N."/>
            <person name="Veneault-Fourrey C."/>
            <person name="LaButti K."/>
            <person name="Lindquist E.A."/>
            <person name="Lipzen A."/>
            <person name="Lundell T."/>
            <person name="Morin E."/>
            <person name="Murat C."/>
            <person name="Sun H."/>
            <person name="Tunlid A."/>
            <person name="Henrissat B."/>
            <person name="Grigoriev I.V."/>
            <person name="Hibbett D.S."/>
            <person name="Martin F."/>
            <person name="Nordberg H.P."/>
            <person name="Cantor M.N."/>
            <person name="Hua S.X."/>
        </authorList>
    </citation>
    <scope>NUCLEOTIDE SEQUENCE [LARGE SCALE GENOMIC DNA]</scope>
    <source>
        <strain evidence="2 3">Zn</strain>
    </source>
</reference>
<feature type="compositionally biased region" description="Acidic residues" evidence="1">
    <location>
        <begin position="154"/>
        <end position="174"/>
    </location>
</feature>
<reference evidence="3" key="2">
    <citation type="submission" date="2015-01" db="EMBL/GenBank/DDBJ databases">
        <title>Evolutionary Origins and Diversification of the Mycorrhizal Mutualists.</title>
        <authorList>
            <consortium name="DOE Joint Genome Institute"/>
            <consortium name="Mycorrhizal Genomics Consortium"/>
            <person name="Kohler A."/>
            <person name="Kuo A."/>
            <person name="Nagy L.G."/>
            <person name="Floudas D."/>
            <person name="Copeland A."/>
            <person name="Barry K.W."/>
            <person name="Cichocki N."/>
            <person name="Veneault-Fourrey C."/>
            <person name="LaButti K."/>
            <person name="Lindquist E.A."/>
            <person name="Lipzen A."/>
            <person name="Lundell T."/>
            <person name="Morin E."/>
            <person name="Murat C."/>
            <person name="Riley R."/>
            <person name="Ohm R."/>
            <person name="Sun H."/>
            <person name="Tunlid A."/>
            <person name="Henrissat B."/>
            <person name="Grigoriev I.V."/>
            <person name="Hibbett D.S."/>
            <person name="Martin F."/>
        </authorList>
    </citation>
    <scope>NUCLEOTIDE SEQUENCE [LARGE SCALE GENOMIC DNA]</scope>
    <source>
        <strain evidence="3">Zn</strain>
    </source>
</reference>
<feature type="region of interest" description="Disordered" evidence="1">
    <location>
        <begin position="116"/>
        <end position="189"/>
    </location>
</feature>
<protein>
    <submittedName>
        <fullName evidence="2">Uncharacterized protein</fullName>
    </submittedName>
</protein>
<keyword evidence="3" id="KW-1185">Reference proteome</keyword>
<organism evidence="2 3">
    <name type="scientific">Oidiodendron maius (strain Zn)</name>
    <dbReference type="NCBI Taxonomy" id="913774"/>
    <lineage>
        <taxon>Eukaryota</taxon>
        <taxon>Fungi</taxon>
        <taxon>Dikarya</taxon>
        <taxon>Ascomycota</taxon>
        <taxon>Pezizomycotina</taxon>
        <taxon>Leotiomycetes</taxon>
        <taxon>Leotiomycetes incertae sedis</taxon>
        <taxon>Myxotrichaceae</taxon>
        <taxon>Oidiodendron</taxon>
    </lineage>
</organism>
<feature type="compositionally biased region" description="Basic and acidic residues" evidence="1">
    <location>
        <begin position="116"/>
        <end position="125"/>
    </location>
</feature>
<gene>
    <name evidence="2" type="ORF">OIDMADRAFT_34319</name>
</gene>
<sequence length="189" mass="21744">MDIPSAVNNIATSFAYLAERMLALEAKSRKYKRRVTAHRATIGAMEREEQEMRETWVAREDHLLQRIAELERENDVLWRDNAGLGEENRQFAAENRRLWEENGKMKVVEVVDEVRDEGTGVKREKEEEEASEEGRESKRLRIEGESNNESGYGSEEESDDDSNVDSSEESEDDIVVISKEEFNSAAWGN</sequence>
<evidence type="ECO:0000256" key="1">
    <source>
        <dbReference type="SAM" id="MobiDB-lite"/>
    </source>
</evidence>